<dbReference type="AlphaFoldDB" id="G0QUC1"/>
<evidence type="ECO:0000313" key="3">
    <source>
        <dbReference type="Proteomes" id="UP000008983"/>
    </source>
</evidence>
<keyword evidence="1" id="KW-0472">Membrane</keyword>
<evidence type="ECO:0000313" key="2">
    <source>
        <dbReference type="EMBL" id="EGR31193.1"/>
    </source>
</evidence>
<dbReference type="GeneID" id="14907324"/>
<sequence>MIAVYIIQSKVKFRYFLKVVLNIDMILQQKNYIRNSILEKYPFLREMQEKVRQKRWSFADYIRQKEMIFYKQQKKILLISNVFKCLKKELHFKINIELQICLVIHVIGKIIWLLVVLKHI</sequence>
<name>G0QUC1_ICHMU</name>
<organism evidence="2 3">
    <name type="scientific">Ichthyophthirius multifiliis</name>
    <name type="common">White spot disease agent</name>
    <name type="synonym">Ich</name>
    <dbReference type="NCBI Taxonomy" id="5932"/>
    <lineage>
        <taxon>Eukaryota</taxon>
        <taxon>Sar</taxon>
        <taxon>Alveolata</taxon>
        <taxon>Ciliophora</taxon>
        <taxon>Intramacronucleata</taxon>
        <taxon>Oligohymenophorea</taxon>
        <taxon>Hymenostomatida</taxon>
        <taxon>Ophryoglenina</taxon>
        <taxon>Ichthyophthirius</taxon>
    </lineage>
</organism>
<dbReference type="Proteomes" id="UP000008983">
    <property type="component" value="Unassembled WGS sequence"/>
</dbReference>
<keyword evidence="3" id="KW-1185">Reference proteome</keyword>
<protein>
    <submittedName>
        <fullName evidence="2">Uncharacterized protein</fullName>
    </submittedName>
</protein>
<evidence type="ECO:0000256" key="1">
    <source>
        <dbReference type="SAM" id="Phobius"/>
    </source>
</evidence>
<keyword evidence="1" id="KW-1133">Transmembrane helix</keyword>
<reference evidence="2 3" key="1">
    <citation type="submission" date="2011-07" db="EMBL/GenBank/DDBJ databases">
        <authorList>
            <person name="Coyne R."/>
            <person name="Brami D."/>
            <person name="Johnson J."/>
            <person name="Hostetler J."/>
            <person name="Hannick L."/>
            <person name="Clark T."/>
            <person name="Cassidy-Hanley D."/>
            <person name="Inman J."/>
        </authorList>
    </citation>
    <scope>NUCLEOTIDE SEQUENCE [LARGE SCALE GENOMIC DNA]</scope>
    <source>
        <strain evidence="2 3">G5</strain>
    </source>
</reference>
<feature type="transmembrane region" description="Helical" evidence="1">
    <location>
        <begin position="96"/>
        <end position="117"/>
    </location>
</feature>
<gene>
    <name evidence="2" type="ORF">IMG5_116190</name>
</gene>
<dbReference type="InParanoid" id="G0QUC1"/>
<dbReference type="RefSeq" id="XP_004034679.1">
    <property type="nucleotide sequence ID" value="XM_004034631.1"/>
</dbReference>
<keyword evidence="1" id="KW-0812">Transmembrane</keyword>
<accession>G0QUC1</accession>
<dbReference type="EMBL" id="GL983907">
    <property type="protein sequence ID" value="EGR31193.1"/>
    <property type="molecule type" value="Genomic_DNA"/>
</dbReference>
<proteinExistence type="predicted"/>